<dbReference type="eggNOG" id="ENOG502QWCE">
    <property type="taxonomic scope" value="Eukaryota"/>
</dbReference>
<proteinExistence type="predicted"/>
<sequence>MRKVAATSSRTLHLAELLKRVAVKRTAWTSDHTDMVLQDITKQDPLQEAREAAHSPTPAQLETRHPAARRRPEPRLVWCRARESGRCSRGPTPPHHTTRRSWNRCWEILTRQRGSRFPITRSGVGAREDDLPVRPRQLAERWLEAEAGCAGADGLGAAVRLEPNYPDHEPRGGRGEEPTATPEIQNFAHHDVTLGDLRTAVDYLSRYGMVTQRGTENSSLNITQADKKAPKSKLQKMMEKMMASQAEEVKKTKFKGVLIRCAGKISLLIKQSKKAERYGAVEMAKDHPPIRNLPQPHLDPKIDAEWGFPPPTWQSQIGSVLLVRQDGKELTCKQARALAEYMQHHVPDSFEEALESEEEKQRRSQVLKTLNWTAFDSFWTASRPGQNHTGKSVYTTPPQTPPTAHSHDPIANPDDLEGIEEEEATDDDKRQSINAIIALGDKETNGAIDSDRQFPPEIPARPGGREFPIFPAVKKEPPQLPARAPEVLPIHPPRPIPDLPPRAAPASPVIPSPAVPPRRIPNVDEPNNHSSLKYSRDPERMIAYLIPLPKPKYSEKEDEMPERFLVYTPPQPHFLKPAEGVKEPKKQRGKRKLQEEVQKAEKYDGKTMSWRGLHSKTTKGAASKTKASEAVFLETCKTNVQIEVDEIVLIYPGSVQQTVPEIHAEFIARIGRSKKRATRDAVISTALLPVTLVIDTIAVVFWPFGGLFEVDAVWAYASIKAWNTSRVITKRLGVRESRFGRFGGTERDLRLRFHEEAKVDVLRRSLADACHRADPQMFESAGVPPTETEVIKAIGWVPVMRGKTGGEREEGETGWADEEWQRAAFGKDYRASMDRGAKSWVKWCEKFEKNPEKMLKK</sequence>
<feature type="compositionally biased region" description="Polar residues" evidence="1">
    <location>
        <begin position="381"/>
        <end position="397"/>
    </location>
</feature>
<keyword evidence="3" id="KW-1185">Reference proteome</keyword>
<feature type="region of interest" description="Disordered" evidence="1">
    <location>
        <begin position="46"/>
        <end position="71"/>
    </location>
</feature>
<feature type="region of interest" description="Disordered" evidence="1">
    <location>
        <begin position="511"/>
        <end position="533"/>
    </location>
</feature>
<reference evidence="2 3" key="1">
    <citation type="journal article" date="2012" name="BMC Genomics">
        <title>Sequencing the genome of Marssonina brunnea reveals fungus-poplar co-evolution.</title>
        <authorList>
            <person name="Zhu S."/>
            <person name="Cao Y.-Z."/>
            <person name="Jiang C."/>
            <person name="Tan B.-Y."/>
            <person name="Wang Z."/>
            <person name="Feng S."/>
            <person name="Zhang L."/>
            <person name="Su X.-H."/>
            <person name="Brejova B."/>
            <person name="Vinar T."/>
            <person name="Xu M."/>
            <person name="Wang M.-X."/>
            <person name="Zhang S.-G."/>
            <person name="Huang M.-R."/>
            <person name="Wu R."/>
            <person name="Zhou Y."/>
        </authorList>
    </citation>
    <scope>NUCLEOTIDE SEQUENCE [LARGE SCALE GENOMIC DNA]</scope>
    <source>
        <strain evidence="2 3">MB_m1</strain>
    </source>
</reference>
<dbReference type="Proteomes" id="UP000006753">
    <property type="component" value="Unassembled WGS sequence"/>
</dbReference>
<gene>
    <name evidence="2" type="ORF">MBM_09792</name>
</gene>
<evidence type="ECO:0000313" key="2">
    <source>
        <dbReference type="EMBL" id="EKD12058.1"/>
    </source>
</evidence>
<protein>
    <submittedName>
        <fullName evidence="2">Uncharacterized protein</fullName>
    </submittedName>
</protein>
<dbReference type="AlphaFoldDB" id="K1WU06"/>
<dbReference type="HOGENOM" id="CLU_333466_0_0_1"/>
<name>K1WU06_MARBU</name>
<evidence type="ECO:0000256" key="1">
    <source>
        <dbReference type="SAM" id="MobiDB-lite"/>
    </source>
</evidence>
<evidence type="ECO:0000313" key="3">
    <source>
        <dbReference type="Proteomes" id="UP000006753"/>
    </source>
</evidence>
<feature type="compositionally biased region" description="Basic and acidic residues" evidence="1">
    <location>
        <begin position="62"/>
        <end position="71"/>
    </location>
</feature>
<dbReference type="InParanoid" id="K1WU06"/>
<feature type="region of interest" description="Disordered" evidence="1">
    <location>
        <begin position="381"/>
        <end position="414"/>
    </location>
</feature>
<feature type="region of interest" description="Disordered" evidence="1">
    <location>
        <begin position="575"/>
        <end position="600"/>
    </location>
</feature>
<dbReference type="KEGG" id="mbe:MBM_09792"/>
<organism evidence="2 3">
    <name type="scientific">Marssonina brunnea f. sp. multigermtubi (strain MB_m1)</name>
    <name type="common">Marssonina leaf spot fungus</name>
    <dbReference type="NCBI Taxonomy" id="1072389"/>
    <lineage>
        <taxon>Eukaryota</taxon>
        <taxon>Fungi</taxon>
        <taxon>Dikarya</taxon>
        <taxon>Ascomycota</taxon>
        <taxon>Pezizomycotina</taxon>
        <taxon>Leotiomycetes</taxon>
        <taxon>Helotiales</taxon>
        <taxon>Drepanopezizaceae</taxon>
        <taxon>Drepanopeziza</taxon>
    </lineage>
</organism>
<dbReference type="EMBL" id="JH921469">
    <property type="protein sequence ID" value="EKD12058.1"/>
    <property type="molecule type" value="Genomic_DNA"/>
</dbReference>
<accession>K1WU06</accession>
<feature type="compositionally biased region" description="Basic and acidic residues" evidence="1">
    <location>
        <begin position="579"/>
        <end position="600"/>
    </location>
</feature>
<dbReference type="OrthoDB" id="3189033at2759"/>